<name>A0A1E5H6N5_9ENTE</name>
<dbReference type="GO" id="GO:0005737">
    <property type="term" value="C:cytoplasm"/>
    <property type="evidence" value="ECO:0007669"/>
    <property type="project" value="UniProtKB-SubCell"/>
</dbReference>
<dbReference type="InterPro" id="IPR036390">
    <property type="entry name" value="WH_DNA-bd_sf"/>
</dbReference>
<dbReference type="PANTHER" id="PTHR33238">
    <property type="entry name" value="IRON (METAL) DEPENDENT REPRESSOR, DTXR FAMILY"/>
    <property type="match status" value="1"/>
</dbReference>
<dbReference type="PANTHER" id="PTHR33238:SF11">
    <property type="entry name" value="TRANSCRIPTIONAL REGULATOR MNTR"/>
    <property type="match status" value="1"/>
</dbReference>
<evidence type="ECO:0000256" key="6">
    <source>
        <dbReference type="ARBA" id="ARBA00023015"/>
    </source>
</evidence>
<comment type="caution">
    <text evidence="13">The sequence shown here is derived from an EMBL/GenBank/DDBJ whole genome shotgun (WGS) entry which is preliminary data.</text>
</comment>
<comment type="subunit">
    <text evidence="3">Homodimer.</text>
</comment>
<keyword evidence="6" id="KW-0805">Transcription regulation</keyword>
<evidence type="ECO:0000256" key="8">
    <source>
        <dbReference type="ARBA" id="ARBA00023159"/>
    </source>
</evidence>
<evidence type="ECO:0000313" key="13">
    <source>
        <dbReference type="EMBL" id="OEG20310.1"/>
    </source>
</evidence>
<dbReference type="Gene3D" id="1.10.10.10">
    <property type="entry name" value="Winged helix-like DNA-binding domain superfamily/Winged helix DNA-binding domain"/>
    <property type="match status" value="1"/>
</dbReference>
<keyword evidence="8" id="KW-0010">Activator</keyword>
<dbReference type="SUPFAM" id="SSF46785">
    <property type="entry name" value="Winged helix' DNA-binding domain"/>
    <property type="match status" value="1"/>
</dbReference>
<dbReference type="InterPro" id="IPR001367">
    <property type="entry name" value="Fe_dep_repressor"/>
</dbReference>
<dbReference type="SMART" id="SM00899">
    <property type="entry name" value="FeoA"/>
    <property type="match status" value="1"/>
</dbReference>
<dbReference type="GO" id="GO:0003700">
    <property type="term" value="F:DNA-binding transcription factor activity"/>
    <property type="evidence" value="ECO:0007669"/>
    <property type="project" value="InterPro"/>
</dbReference>
<comment type="similarity">
    <text evidence="2">Belongs to the DtxR/MntR family.</text>
</comment>
<keyword evidence="4" id="KW-0963">Cytoplasm</keyword>
<keyword evidence="9" id="KW-0804">Transcription</keyword>
<keyword evidence="7" id="KW-0238">DNA-binding</keyword>
<comment type="subcellular location">
    <subcellularLocation>
        <location evidence="1">Cytoplasm</location>
    </subcellularLocation>
</comment>
<dbReference type="Proteomes" id="UP000095094">
    <property type="component" value="Unassembled WGS sequence"/>
</dbReference>
<dbReference type="RefSeq" id="WP_069661622.1">
    <property type="nucleotide sequence ID" value="NZ_JBHUJJ010000001.1"/>
</dbReference>
<organism evidence="13 14">
    <name type="scientific">Enterococcus termitis</name>
    <dbReference type="NCBI Taxonomy" id="332950"/>
    <lineage>
        <taxon>Bacteria</taxon>
        <taxon>Bacillati</taxon>
        <taxon>Bacillota</taxon>
        <taxon>Bacilli</taxon>
        <taxon>Lactobacillales</taxon>
        <taxon>Enterococcaceae</taxon>
        <taxon>Enterococcus</taxon>
    </lineage>
</organism>
<evidence type="ECO:0000259" key="12">
    <source>
        <dbReference type="PROSITE" id="PS50944"/>
    </source>
</evidence>
<dbReference type="InterPro" id="IPR036388">
    <property type="entry name" value="WH-like_DNA-bd_sf"/>
</dbReference>
<evidence type="ECO:0000256" key="10">
    <source>
        <dbReference type="ARBA" id="ARBA00023211"/>
    </source>
</evidence>
<dbReference type="SUPFAM" id="SSF47979">
    <property type="entry name" value="Iron-dependent repressor protein, dimerization domain"/>
    <property type="match status" value="1"/>
</dbReference>
<dbReference type="Pfam" id="PF04023">
    <property type="entry name" value="FeoA"/>
    <property type="match status" value="1"/>
</dbReference>
<dbReference type="GO" id="GO:0003677">
    <property type="term" value="F:DNA binding"/>
    <property type="evidence" value="ECO:0007669"/>
    <property type="project" value="UniProtKB-KW"/>
</dbReference>
<dbReference type="AlphaFoldDB" id="A0A1E5H6N5"/>
<dbReference type="InterPro" id="IPR022687">
    <property type="entry name" value="HTH_DTXR"/>
</dbReference>
<dbReference type="Pfam" id="PF02742">
    <property type="entry name" value="Fe_dep_repr_C"/>
    <property type="match status" value="1"/>
</dbReference>
<dbReference type="GO" id="GO:0046983">
    <property type="term" value="F:protein dimerization activity"/>
    <property type="evidence" value="ECO:0007669"/>
    <property type="project" value="InterPro"/>
</dbReference>
<dbReference type="EMBL" id="MIJY01000001">
    <property type="protein sequence ID" value="OEG20310.1"/>
    <property type="molecule type" value="Genomic_DNA"/>
</dbReference>
<keyword evidence="10" id="KW-0464">Manganese</keyword>
<keyword evidence="5" id="KW-0678">Repressor</keyword>
<protein>
    <recommendedName>
        <fullName evidence="11">Manganese transport regulator</fullName>
    </recommendedName>
</protein>
<dbReference type="InterPro" id="IPR022689">
    <property type="entry name" value="Iron_dep_repressor"/>
</dbReference>
<dbReference type="Gene3D" id="2.30.30.90">
    <property type="match status" value="1"/>
</dbReference>
<dbReference type="OrthoDB" id="9791355at2"/>
<dbReference type="InterPro" id="IPR036421">
    <property type="entry name" value="Fe_dep_repressor_sf"/>
</dbReference>
<dbReference type="PATRIC" id="fig|332950.4.peg.988"/>
<feature type="domain" description="HTH dtxR-type" evidence="12">
    <location>
        <begin position="1"/>
        <end position="62"/>
    </location>
</feature>
<dbReference type="Pfam" id="PF01325">
    <property type="entry name" value="Fe_dep_repress"/>
    <property type="match status" value="1"/>
</dbReference>
<keyword evidence="14" id="KW-1185">Reference proteome</keyword>
<dbReference type="InterPro" id="IPR038157">
    <property type="entry name" value="FeoA_core_dom"/>
</dbReference>
<dbReference type="InterPro" id="IPR007167">
    <property type="entry name" value="Fe-transptr_FeoA-like"/>
</dbReference>
<gene>
    <name evidence="13" type="ORF">BCR25_00335</name>
</gene>
<dbReference type="InterPro" id="IPR050536">
    <property type="entry name" value="DtxR_MntR_Metal-Reg"/>
</dbReference>
<sequence length="222" mass="25428">MTPNREDYLKLIFELGGDETKINNKQIVSGLDVSAASVSEMISKLVKEKLVEHSPYQGVQLTELGLKKASTLIRKHRLWEVFLVEHLNYSWNEVHDDAEVLEHVTSQTLANRLSEYLNKPKFCPHGGVIPEDDQPVHEEKRQTLIDYPIGTTIRIARVLDEKDLLDYLVSIDLNIHEEYQIDEIAAYEGPISISNKQKQLAISYKAASTIFVDRIEESEELR</sequence>
<dbReference type="GO" id="GO:0046914">
    <property type="term" value="F:transition metal ion binding"/>
    <property type="evidence" value="ECO:0007669"/>
    <property type="project" value="InterPro"/>
</dbReference>
<evidence type="ECO:0000313" key="14">
    <source>
        <dbReference type="Proteomes" id="UP000095094"/>
    </source>
</evidence>
<accession>A0A1E5H6N5</accession>
<evidence type="ECO:0000256" key="11">
    <source>
        <dbReference type="ARBA" id="ARBA00032593"/>
    </source>
</evidence>
<evidence type="ECO:0000256" key="2">
    <source>
        <dbReference type="ARBA" id="ARBA00007871"/>
    </source>
</evidence>
<reference evidence="14" key="1">
    <citation type="submission" date="2016-09" db="EMBL/GenBank/DDBJ databases">
        <authorList>
            <person name="Gulvik C.A."/>
        </authorList>
    </citation>
    <scope>NUCLEOTIDE SEQUENCE [LARGE SCALE GENOMIC DNA]</scope>
    <source>
        <strain evidence="14">LMG 8895</strain>
    </source>
</reference>
<evidence type="ECO:0000256" key="7">
    <source>
        <dbReference type="ARBA" id="ARBA00023125"/>
    </source>
</evidence>
<evidence type="ECO:0000256" key="9">
    <source>
        <dbReference type="ARBA" id="ARBA00023163"/>
    </source>
</evidence>
<proteinExistence type="inferred from homology"/>
<dbReference type="PROSITE" id="PS50944">
    <property type="entry name" value="HTH_DTXR"/>
    <property type="match status" value="1"/>
</dbReference>
<evidence type="ECO:0000256" key="1">
    <source>
        <dbReference type="ARBA" id="ARBA00004496"/>
    </source>
</evidence>
<evidence type="ECO:0000256" key="4">
    <source>
        <dbReference type="ARBA" id="ARBA00022490"/>
    </source>
</evidence>
<dbReference type="SMART" id="SM00529">
    <property type="entry name" value="HTH_DTXR"/>
    <property type="match status" value="1"/>
</dbReference>
<evidence type="ECO:0000256" key="3">
    <source>
        <dbReference type="ARBA" id="ARBA00011738"/>
    </source>
</evidence>
<evidence type="ECO:0000256" key="5">
    <source>
        <dbReference type="ARBA" id="ARBA00022491"/>
    </source>
</evidence>